<evidence type="ECO:0008006" key="5">
    <source>
        <dbReference type="Google" id="ProtNLM"/>
    </source>
</evidence>
<keyword evidence="2" id="KW-0732">Signal</keyword>
<evidence type="ECO:0000256" key="2">
    <source>
        <dbReference type="SAM" id="SignalP"/>
    </source>
</evidence>
<proteinExistence type="predicted"/>
<organism evidence="3">
    <name type="scientific">Pseudomonas urmiensis</name>
    <dbReference type="NCBI Taxonomy" id="2745493"/>
    <lineage>
        <taxon>Bacteria</taxon>
        <taxon>Pseudomonadati</taxon>
        <taxon>Pseudomonadota</taxon>
        <taxon>Gammaproteobacteria</taxon>
        <taxon>Pseudomonadales</taxon>
        <taxon>Pseudomonadaceae</taxon>
        <taxon>Pseudomonas</taxon>
    </lineage>
</organism>
<sequence length="103" mass="10617">MQRSLPMKHALLLAALLASPLALAAGTGTTYPDDPHNPAPVPGVDSTLNPIETPVPRDTDPRIQGNDPDSPPAERNENRDLPGMGDTGSEGSGRQGEGGSSKP</sequence>
<reference evidence="3" key="2">
    <citation type="submission" date="2020-07" db="EMBL/GenBank/DDBJ databases">
        <authorList>
            <person name="Lood C."/>
            <person name="Girard L."/>
        </authorList>
    </citation>
    <scope>NUCLEOTIDE SEQUENCE</scope>
    <source>
        <strain evidence="3">SWRI10</strain>
    </source>
</reference>
<dbReference type="EMBL" id="JABWRE010000005">
    <property type="protein sequence ID" value="MBC3440758.1"/>
    <property type="molecule type" value="Genomic_DNA"/>
</dbReference>
<reference evidence="3" key="1">
    <citation type="journal article" date="2020" name="Microorganisms">
        <title>Reliable Identification of Environmental Pseudomonas Isolates Using the rpoD Gene.</title>
        <authorList>
            <consortium name="The Broad Institute Genome Sequencing Platform"/>
            <person name="Girard L."/>
            <person name="Lood C."/>
            <person name="Rokni-Zadeh H."/>
            <person name="van Noort V."/>
            <person name="Lavigne R."/>
            <person name="De Mot R."/>
        </authorList>
    </citation>
    <scope>NUCLEOTIDE SEQUENCE</scope>
    <source>
        <strain evidence="3">SWRI10</strain>
    </source>
</reference>
<evidence type="ECO:0000313" key="4">
    <source>
        <dbReference type="EMBL" id="MBV4536403.1"/>
    </source>
</evidence>
<dbReference type="AlphaFoldDB" id="A0A923FXK2"/>
<dbReference type="EMBL" id="JABWRE020000001">
    <property type="protein sequence ID" value="MBV4536403.1"/>
    <property type="molecule type" value="Genomic_DNA"/>
</dbReference>
<evidence type="ECO:0000313" key="3">
    <source>
        <dbReference type="EMBL" id="MBC3440758.1"/>
    </source>
</evidence>
<dbReference type="Proteomes" id="UP000599879">
    <property type="component" value="Unassembled WGS sequence"/>
</dbReference>
<accession>A0A923FXK2</accession>
<gene>
    <name evidence="4" type="ORF">HU737_010465</name>
    <name evidence="3" type="ORF">HU737_08710</name>
</gene>
<feature type="signal peptide" evidence="2">
    <location>
        <begin position="1"/>
        <end position="24"/>
    </location>
</feature>
<feature type="compositionally biased region" description="Gly residues" evidence="1">
    <location>
        <begin position="85"/>
        <end position="103"/>
    </location>
</feature>
<comment type="caution">
    <text evidence="3">The sequence shown here is derived from an EMBL/GenBank/DDBJ whole genome shotgun (WGS) entry which is preliminary data.</text>
</comment>
<evidence type="ECO:0000256" key="1">
    <source>
        <dbReference type="SAM" id="MobiDB-lite"/>
    </source>
</evidence>
<name>A0A923FXK2_9PSED</name>
<feature type="chain" id="PRO_5036599922" description="Secreted protein" evidence="2">
    <location>
        <begin position="25"/>
        <end position="103"/>
    </location>
</feature>
<protein>
    <recommendedName>
        <fullName evidence="5">Secreted protein</fullName>
    </recommendedName>
</protein>
<feature type="region of interest" description="Disordered" evidence="1">
    <location>
        <begin position="25"/>
        <end position="103"/>
    </location>
</feature>
<reference evidence="4" key="3">
    <citation type="submission" date="2021-06" db="EMBL/GenBank/DDBJ databases">
        <title>Updating the genus Pseudomonas: Description of 43 new species and partition of the Pseudomonas putida group.</title>
        <authorList>
            <person name="Girard L."/>
            <person name="Lood C."/>
            <person name="Vandamme P."/>
            <person name="Rokni-Zadeh H."/>
            <person name="Van Noort V."/>
            <person name="Hofte M."/>
            <person name="Lavigne R."/>
            <person name="De Mot R."/>
        </authorList>
    </citation>
    <scope>NUCLEOTIDE SEQUENCE</scope>
    <source>
        <strain evidence="4">SWRI10</strain>
    </source>
</reference>